<feature type="transmembrane region" description="Helical" evidence="5">
    <location>
        <begin position="248"/>
        <end position="268"/>
    </location>
</feature>
<accession>X5DIH7</accession>
<feature type="transmembrane region" description="Helical" evidence="5">
    <location>
        <begin position="190"/>
        <end position="208"/>
    </location>
</feature>
<dbReference type="GO" id="GO:0140359">
    <property type="term" value="F:ABC-type transporter activity"/>
    <property type="evidence" value="ECO:0007669"/>
    <property type="project" value="InterPro"/>
</dbReference>
<organism evidence="7 8">
    <name type="scientific">Corynebacterium glyciniphilum AJ 3170</name>
    <dbReference type="NCBI Taxonomy" id="1404245"/>
    <lineage>
        <taxon>Bacteria</taxon>
        <taxon>Bacillati</taxon>
        <taxon>Actinomycetota</taxon>
        <taxon>Actinomycetes</taxon>
        <taxon>Mycobacteriales</taxon>
        <taxon>Corynebacteriaceae</taxon>
        <taxon>Corynebacterium</taxon>
    </lineage>
</organism>
<evidence type="ECO:0000256" key="5">
    <source>
        <dbReference type="SAM" id="Phobius"/>
    </source>
</evidence>
<keyword evidence="4 5" id="KW-0472">Membrane</keyword>
<sequence>MTAELTGTWTLLRLMLRRDRVRLPGWVLGMAVLTAYFANALGAVADEESLAGLASLATTPVMGLIGGPGYGFNEITLPRLFAGMYGLYLMIGAALMTMTTVSRHTRVEEQTGRAELLRANVVGRHAQLVAALLLSTLMTALLTAVMWVVVQFSVMDPGPTSANLLFVASVGAVGLVFTGIAAVTVQLSPFSRVGSSVAGAVLAVTFVIRGLGDMSALQQGHDSGVAWLSWLSPLGWSQQTAPYTLDRWWPLLFSLGATVVLTGIGVALQSRRDLAAGLVPDRPGPAVAASWLGSPVALAFRLQRASLMGWSVAMLVAGAIFGAFAGPMADGADSMPPEIMEVLGGERGIVDGYLGFMGIYFAVMIAVYALLSVQSLRSQEQGFHTETVLSTAVSRSSWQLSWTGVTAAGAVWLSALAGVGEGIGAAAGLGDAGLVGRTLVGHVAQVPAVWVLLGIGVLLYGAFPRFVGLAWALLGYSTLLVLFGEMIKVPEGVLDTSVFRHIGQYPAEALSWGAVGALAVLAMVFTALGAWAFRHRDLATT</sequence>
<feature type="transmembrane region" description="Helical" evidence="5">
    <location>
        <begin position="80"/>
        <end position="101"/>
    </location>
</feature>
<feature type="domain" description="ABC-2 type transporter transmembrane" evidence="6">
    <location>
        <begin position="52"/>
        <end position="238"/>
    </location>
</feature>
<name>X5DIH7_9CORY</name>
<feature type="transmembrane region" description="Helical" evidence="5">
    <location>
        <begin position="128"/>
        <end position="150"/>
    </location>
</feature>
<dbReference type="Pfam" id="PF01061">
    <property type="entry name" value="ABC2_membrane"/>
    <property type="match status" value="1"/>
</dbReference>
<protein>
    <submittedName>
        <fullName evidence="7">ABC-type transporter, permease subunit</fullName>
    </submittedName>
</protein>
<evidence type="ECO:0000313" key="7">
    <source>
        <dbReference type="EMBL" id="AHW62848.1"/>
    </source>
</evidence>
<evidence type="ECO:0000256" key="1">
    <source>
        <dbReference type="ARBA" id="ARBA00004141"/>
    </source>
</evidence>
<dbReference type="InterPro" id="IPR013525">
    <property type="entry name" value="ABC2_TM"/>
</dbReference>
<dbReference type="AlphaFoldDB" id="X5DIH7"/>
<dbReference type="HOGENOM" id="CLU_036785_2_0_11"/>
<evidence type="ECO:0000256" key="4">
    <source>
        <dbReference type="ARBA" id="ARBA00023136"/>
    </source>
</evidence>
<keyword evidence="3 5" id="KW-1133">Transmembrane helix</keyword>
<feature type="transmembrane region" description="Helical" evidence="5">
    <location>
        <begin position="23"/>
        <end position="45"/>
    </location>
</feature>
<dbReference type="GO" id="GO:0016020">
    <property type="term" value="C:membrane"/>
    <property type="evidence" value="ECO:0007669"/>
    <property type="project" value="UniProtKB-SubCell"/>
</dbReference>
<feature type="transmembrane region" description="Helical" evidence="5">
    <location>
        <begin position="349"/>
        <end position="371"/>
    </location>
</feature>
<evidence type="ECO:0000256" key="2">
    <source>
        <dbReference type="ARBA" id="ARBA00022692"/>
    </source>
</evidence>
<evidence type="ECO:0000259" key="6">
    <source>
        <dbReference type="Pfam" id="PF01061"/>
    </source>
</evidence>
<keyword evidence="8" id="KW-1185">Reference proteome</keyword>
<dbReference type="Proteomes" id="UP000023703">
    <property type="component" value="Chromosome"/>
</dbReference>
<comment type="subcellular location">
    <subcellularLocation>
        <location evidence="1">Membrane</location>
        <topology evidence="1">Multi-pass membrane protein</topology>
    </subcellularLocation>
</comment>
<dbReference type="KEGG" id="cgy:CGLY_02000"/>
<dbReference type="EMBL" id="CP006842">
    <property type="protein sequence ID" value="AHW62848.1"/>
    <property type="molecule type" value="Genomic_DNA"/>
</dbReference>
<reference evidence="7 8" key="1">
    <citation type="journal article" date="2015" name="Int. J. Syst. Evol. Microbiol.">
        <title>Revisiting Corynebacterium glyciniphilum (ex Kubota et al., 1972) sp. nov., nom. rev., isolated from putrefied banana.</title>
        <authorList>
            <person name="Al-Dilaimi A."/>
            <person name="Bednarz H."/>
            <person name="Lomker A."/>
            <person name="Niehaus K."/>
            <person name="Kalinowski J."/>
            <person name="Ruckert C."/>
        </authorList>
    </citation>
    <scope>NUCLEOTIDE SEQUENCE [LARGE SCALE GENOMIC DNA]</scope>
    <source>
        <strain evidence="7">AJ 3170</strain>
    </source>
</reference>
<dbReference type="RefSeq" id="WP_038545683.1">
    <property type="nucleotide sequence ID" value="NZ_CP006842.1"/>
</dbReference>
<feature type="transmembrane region" description="Helical" evidence="5">
    <location>
        <begin position="509"/>
        <end position="533"/>
    </location>
</feature>
<feature type="transmembrane region" description="Helical" evidence="5">
    <location>
        <begin position="162"/>
        <end position="183"/>
    </location>
</feature>
<feature type="transmembrane region" description="Helical" evidence="5">
    <location>
        <begin position="400"/>
        <end position="419"/>
    </location>
</feature>
<feature type="transmembrane region" description="Helical" evidence="5">
    <location>
        <begin position="469"/>
        <end position="489"/>
    </location>
</feature>
<feature type="transmembrane region" description="Helical" evidence="5">
    <location>
        <begin position="307"/>
        <end position="329"/>
    </location>
</feature>
<feature type="transmembrane region" description="Helical" evidence="5">
    <location>
        <begin position="439"/>
        <end position="462"/>
    </location>
</feature>
<keyword evidence="2 5" id="KW-0812">Transmembrane</keyword>
<evidence type="ECO:0000256" key="3">
    <source>
        <dbReference type="ARBA" id="ARBA00022989"/>
    </source>
</evidence>
<dbReference type="OrthoDB" id="2014935at2"/>
<gene>
    <name evidence="7" type="ORF">CGLY_02000</name>
</gene>
<proteinExistence type="predicted"/>
<evidence type="ECO:0000313" key="8">
    <source>
        <dbReference type="Proteomes" id="UP000023703"/>
    </source>
</evidence>
<dbReference type="eggNOG" id="COG3559">
    <property type="taxonomic scope" value="Bacteria"/>
</dbReference>
<dbReference type="STRING" id="1404245.CGLY_02000"/>